<reference evidence="2 3" key="1">
    <citation type="submission" date="2019-01" db="EMBL/GenBank/DDBJ databases">
        <title>Draft genome sequence of Dictyobacter sp. Uno17.</title>
        <authorList>
            <person name="Wang C.M."/>
            <person name="Zheng Y."/>
            <person name="Sakai Y."/>
            <person name="Abe K."/>
            <person name="Yokota A."/>
            <person name="Yabe S."/>
        </authorList>
    </citation>
    <scope>NUCLEOTIDE SEQUENCE [LARGE SCALE GENOMIC DNA]</scope>
    <source>
        <strain evidence="2 3">Uno17</strain>
    </source>
</reference>
<sequence>MSTDTKKRALPESSTLSIDADRLIIVTNRGPVEFDKAKDGTVKARRGSGGVVTALTGTLSHMNATWVALAMTDGDRDVLKSAEDGLISSPIRDIRVRLRYVEVPKTVYHKHYDMMSNRVLWFTQHYLLDQAEDVFTAAKMQDAWDNGYAQVNRALADAVNVEIARDSGKALVMLHDYHLYLTANMIREKHPSIAIQQFIHIPWPEIRYWASSLPTDITQQIFQGLLGNDILGFQTRSDAANFLQGAQSLLEDVQVDDEQRLVTWNGHETLVRDYPISISVDDERRQVRSAPGKRAAERIKEFLNKHTIMRVDRIEPTKNIVQGFNAYETLLDDHPELRGKVIFLAFLIPSRQSLPLYRRYHEETMKAIESINQKYGHEGWKPIISFVQNDRITALAALQFYDVLLVNSLIDGMNLVAKEGPAVNKVDGVLVLSRSSGAFQQLENSSLVISPANRVETAEALYNALTLPHAERKVLAEQARQEVEHHNLHNWILLQVNDINDLLLGR</sequence>
<dbReference type="OrthoDB" id="9761633at2"/>
<accession>A0A5A5TKH6</accession>
<dbReference type="RefSeq" id="WP_149404234.1">
    <property type="nucleotide sequence ID" value="NZ_BIXY01000110.1"/>
</dbReference>
<dbReference type="AlphaFoldDB" id="A0A5A5TKH6"/>
<name>A0A5A5TKH6_9CHLR</name>
<dbReference type="EMBL" id="BIXY01000110">
    <property type="protein sequence ID" value="GCF11404.1"/>
    <property type="molecule type" value="Genomic_DNA"/>
</dbReference>
<evidence type="ECO:0000313" key="3">
    <source>
        <dbReference type="Proteomes" id="UP000322530"/>
    </source>
</evidence>
<dbReference type="GO" id="GO:0004805">
    <property type="term" value="F:trehalose-phosphatase activity"/>
    <property type="evidence" value="ECO:0007669"/>
    <property type="project" value="TreeGrafter"/>
</dbReference>
<dbReference type="PANTHER" id="PTHR10788">
    <property type="entry name" value="TREHALOSE-6-PHOSPHATE SYNTHASE"/>
    <property type="match status" value="1"/>
</dbReference>
<dbReference type="SUPFAM" id="SSF53756">
    <property type="entry name" value="UDP-Glycosyltransferase/glycogen phosphorylase"/>
    <property type="match status" value="1"/>
</dbReference>
<dbReference type="GO" id="GO:0005992">
    <property type="term" value="P:trehalose biosynthetic process"/>
    <property type="evidence" value="ECO:0007669"/>
    <property type="project" value="InterPro"/>
</dbReference>
<dbReference type="Proteomes" id="UP000322530">
    <property type="component" value="Unassembled WGS sequence"/>
</dbReference>
<organism evidence="2 3">
    <name type="scientific">Dictyobacter arantiisoli</name>
    <dbReference type="NCBI Taxonomy" id="2014874"/>
    <lineage>
        <taxon>Bacteria</taxon>
        <taxon>Bacillati</taxon>
        <taxon>Chloroflexota</taxon>
        <taxon>Ktedonobacteria</taxon>
        <taxon>Ktedonobacterales</taxon>
        <taxon>Dictyobacteraceae</taxon>
        <taxon>Dictyobacter</taxon>
    </lineage>
</organism>
<dbReference type="PANTHER" id="PTHR10788:SF106">
    <property type="entry name" value="BCDNA.GH08860"/>
    <property type="match status" value="1"/>
</dbReference>
<proteinExistence type="inferred from homology"/>
<dbReference type="GO" id="GO:0005829">
    <property type="term" value="C:cytosol"/>
    <property type="evidence" value="ECO:0007669"/>
    <property type="project" value="TreeGrafter"/>
</dbReference>
<comment type="similarity">
    <text evidence="1">Belongs to the glycosyltransferase 20 family.</text>
</comment>
<keyword evidence="3" id="KW-1185">Reference proteome</keyword>
<dbReference type="GO" id="GO:0003825">
    <property type="term" value="F:alpha,alpha-trehalose-phosphate synthase (UDP-forming) activity"/>
    <property type="evidence" value="ECO:0007669"/>
    <property type="project" value="TreeGrafter"/>
</dbReference>
<dbReference type="CDD" id="cd03788">
    <property type="entry name" value="GT20_TPS"/>
    <property type="match status" value="1"/>
</dbReference>
<dbReference type="Gene3D" id="3.40.50.2000">
    <property type="entry name" value="Glycogen Phosphorylase B"/>
    <property type="match status" value="2"/>
</dbReference>
<evidence type="ECO:0000256" key="1">
    <source>
        <dbReference type="ARBA" id="ARBA00008799"/>
    </source>
</evidence>
<protein>
    <submittedName>
        <fullName evidence="2">Trehalose-6-phosphate synthase</fullName>
    </submittedName>
</protein>
<evidence type="ECO:0000313" key="2">
    <source>
        <dbReference type="EMBL" id="GCF11404.1"/>
    </source>
</evidence>
<gene>
    <name evidence="2" type="ORF">KDI_49680</name>
</gene>
<comment type="caution">
    <text evidence="2">The sequence shown here is derived from an EMBL/GenBank/DDBJ whole genome shotgun (WGS) entry which is preliminary data.</text>
</comment>
<dbReference type="Pfam" id="PF00982">
    <property type="entry name" value="Glyco_transf_20"/>
    <property type="match status" value="1"/>
</dbReference>
<dbReference type="InterPro" id="IPR001830">
    <property type="entry name" value="Glyco_trans_20"/>
</dbReference>